<dbReference type="Gene3D" id="2.120.10.30">
    <property type="entry name" value="TolB, C-terminal domain"/>
    <property type="match status" value="1"/>
</dbReference>
<dbReference type="Proteomes" id="UP000256900">
    <property type="component" value="Unassembled WGS sequence"/>
</dbReference>
<comment type="caution">
    <text evidence="1">The sequence shown here is derived from an EMBL/GenBank/DDBJ whole genome shotgun (WGS) entry which is preliminary data.</text>
</comment>
<keyword evidence="2" id="KW-1185">Reference proteome</keyword>
<dbReference type="AlphaFoldDB" id="A0A3D9Z3J6"/>
<accession>A0A3D9Z3J6</accession>
<evidence type="ECO:0000313" key="1">
    <source>
        <dbReference type="EMBL" id="REF89661.1"/>
    </source>
</evidence>
<proteinExistence type="predicted"/>
<dbReference type="SUPFAM" id="SSF63829">
    <property type="entry name" value="Calcium-dependent phosphotriesterase"/>
    <property type="match status" value="1"/>
</dbReference>
<dbReference type="EMBL" id="QUMO01000001">
    <property type="protein sequence ID" value="REF89661.1"/>
    <property type="molecule type" value="Genomic_DNA"/>
</dbReference>
<evidence type="ECO:0008006" key="3">
    <source>
        <dbReference type="Google" id="ProtNLM"/>
    </source>
</evidence>
<evidence type="ECO:0000313" key="2">
    <source>
        <dbReference type="Proteomes" id="UP000256900"/>
    </source>
</evidence>
<protein>
    <recommendedName>
        <fullName evidence="3">Sugar lactone lactonase YvrE</fullName>
    </recommendedName>
</protein>
<name>A0A3D9Z3J6_9HYPH</name>
<dbReference type="InterPro" id="IPR011042">
    <property type="entry name" value="6-blade_b-propeller_TolB-like"/>
</dbReference>
<organism evidence="1 2">
    <name type="scientific">Methylovirgula ligni</name>
    <dbReference type="NCBI Taxonomy" id="569860"/>
    <lineage>
        <taxon>Bacteria</taxon>
        <taxon>Pseudomonadati</taxon>
        <taxon>Pseudomonadota</taxon>
        <taxon>Alphaproteobacteria</taxon>
        <taxon>Hyphomicrobiales</taxon>
        <taxon>Beijerinckiaceae</taxon>
        <taxon>Methylovirgula</taxon>
    </lineage>
</organism>
<sequence length="324" mass="33408">MIRSITLQSVAAGIGFLAFLAGGILAASAGPDTVSLPGDAAYPESLTATADGTLYIGSFAGAGIFRVAPGASAAEIWIKPGDFGTRSILGVVADEKSGTLWACSNDLSALGVPGPSDVKGSWLKGFDLKTGAGKISARFPGKKNFCNDIAIGRDGAVFVTNSFQPEILKLDAAAQKLDVWLSDPQFNPPAGGMGVDGIAFGADGTLYVNTYSDAKLFRIDIANGKPAISHVEPSQPLGLTDALRPLGGDSFLLIEGVGKLDRVTFDGNEATIETLKEGLNGPTGVTPLGKTAWVAEGQLKHLFDKNDPKPALPFRLTAVPVPAP</sequence>
<dbReference type="RefSeq" id="WP_245411153.1">
    <property type="nucleotide sequence ID" value="NZ_CP025086.1"/>
</dbReference>
<gene>
    <name evidence="1" type="ORF">DES32_0897</name>
</gene>
<reference evidence="1 2" key="1">
    <citation type="submission" date="2018-08" db="EMBL/GenBank/DDBJ databases">
        <title>Genomic Encyclopedia of Type Strains, Phase IV (KMG-IV): sequencing the most valuable type-strain genomes for metagenomic binning, comparative biology and taxonomic classification.</title>
        <authorList>
            <person name="Goeker M."/>
        </authorList>
    </citation>
    <scope>NUCLEOTIDE SEQUENCE [LARGE SCALE GENOMIC DNA]</scope>
    <source>
        <strain evidence="1 2">BW863</strain>
    </source>
</reference>